<name>A0A2G0Q9V7_XENHO</name>
<accession>A0A2G0Q9V7</accession>
<comment type="caution">
    <text evidence="1">The sequence shown here is derived from an EMBL/GenBank/DDBJ whole genome shotgun (WGS) entry which is preliminary data.</text>
</comment>
<organism evidence="1 2">
    <name type="scientific">Xenorhabdus hominickii</name>
    <dbReference type="NCBI Taxonomy" id="351679"/>
    <lineage>
        <taxon>Bacteria</taxon>
        <taxon>Pseudomonadati</taxon>
        <taxon>Pseudomonadota</taxon>
        <taxon>Gammaproteobacteria</taxon>
        <taxon>Enterobacterales</taxon>
        <taxon>Morganellaceae</taxon>
        <taxon>Xenorhabdus</taxon>
    </lineage>
</organism>
<dbReference type="EMBL" id="NJAI01000002">
    <property type="protein sequence ID" value="PHM56010.1"/>
    <property type="molecule type" value="Genomic_DNA"/>
</dbReference>
<dbReference type="AlphaFoldDB" id="A0A2G0Q9V7"/>
<dbReference type="Proteomes" id="UP000225433">
    <property type="component" value="Unassembled WGS sequence"/>
</dbReference>
<evidence type="ECO:0000313" key="2">
    <source>
        <dbReference type="Proteomes" id="UP000225433"/>
    </source>
</evidence>
<reference evidence="1 2" key="1">
    <citation type="journal article" date="2017" name="Nat. Microbiol.">
        <title>Natural product diversity associated with the nematode symbionts Photorhabdus and Xenorhabdus.</title>
        <authorList>
            <person name="Tobias N.J."/>
            <person name="Wolff H."/>
            <person name="Djahanschiri B."/>
            <person name="Grundmann F."/>
            <person name="Kronenwerth M."/>
            <person name="Shi Y.M."/>
            <person name="Simonyi S."/>
            <person name="Grun P."/>
            <person name="Shapiro-Ilan D."/>
            <person name="Pidot S.J."/>
            <person name="Stinear T.P."/>
            <person name="Ebersberger I."/>
            <person name="Bode H.B."/>
        </authorList>
    </citation>
    <scope>NUCLEOTIDE SEQUENCE [LARGE SCALE GENOMIC DNA]</scope>
    <source>
        <strain evidence="1 2">DSM 17903</strain>
    </source>
</reference>
<gene>
    <name evidence="1" type="ORF">Xhom_01472</name>
</gene>
<proteinExistence type="predicted"/>
<sequence length="36" mass="4423">MKMKSHFIETKDELLSEHIKNRYDRSSNWLDILSEK</sequence>
<protein>
    <submittedName>
        <fullName evidence="1">Uncharacterized protein</fullName>
    </submittedName>
</protein>
<evidence type="ECO:0000313" key="1">
    <source>
        <dbReference type="EMBL" id="PHM56010.1"/>
    </source>
</evidence>